<evidence type="ECO:0000256" key="1">
    <source>
        <dbReference type="SAM" id="SignalP"/>
    </source>
</evidence>
<feature type="chain" id="PRO_5042147194" description="Sialidase domain-containing protein" evidence="1">
    <location>
        <begin position="20"/>
        <end position="345"/>
    </location>
</feature>
<dbReference type="SUPFAM" id="SSF50939">
    <property type="entry name" value="Sialidases"/>
    <property type="match status" value="1"/>
</dbReference>
<name>A0AAE0WLA1_9PEZI</name>
<dbReference type="PANTHER" id="PTHR38792">
    <property type="entry name" value="BNR/ASP-BOX REPEAT DOMAIN PROTEIN (AFU_ORTHOLOGUE AFUA_7G06430)-RELATED"/>
    <property type="match status" value="1"/>
</dbReference>
<comment type="caution">
    <text evidence="3">The sequence shown here is derived from an EMBL/GenBank/DDBJ whole genome shotgun (WGS) entry which is preliminary data.</text>
</comment>
<feature type="signal peptide" evidence="1">
    <location>
        <begin position="1"/>
        <end position="19"/>
    </location>
</feature>
<dbReference type="Gene3D" id="2.120.10.10">
    <property type="match status" value="1"/>
</dbReference>
<evidence type="ECO:0000313" key="3">
    <source>
        <dbReference type="EMBL" id="KAK3673783.1"/>
    </source>
</evidence>
<evidence type="ECO:0000313" key="4">
    <source>
        <dbReference type="Proteomes" id="UP001274830"/>
    </source>
</evidence>
<keyword evidence="4" id="KW-1185">Reference proteome</keyword>
<accession>A0AAE0WLA1</accession>
<keyword evidence="1" id="KW-0732">Signal</keyword>
<dbReference type="CDD" id="cd15482">
    <property type="entry name" value="Sialidase_non-viral"/>
    <property type="match status" value="1"/>
</dbReference>
<dbReference type="InterPro" id="IPR011040">
    <property type="entry name" value="Sialidase"/>
</dbReference>
<dbReference type="PANTHER" id="PTHR38792:SF3">
    <property type="entry name" value="BNR_ASP-BOX REPEAT DOMAIN PROTEIN (AFU_ORTHOLOGUE AFUA_7G06430)-RELATED"/>
    <property type="match status" value="1"/>
</dbReference>
<dbReference type="AlphaFoldDB" id="A0AAE0WLA1"/>
<protein>
    <recommendedName>
        <fullName evidence="2">Sialidase domain-containing protein</fullName>
    </recommendedName>
</protein>
<dbReference type="Proteomes" id="UP001274830">
    <property type="component" value="Unassembled WGS sequence"/>
</dbReference>
<proteinExistence type="predicted"/>
<dbReference type="InterPro" id="IPR036278">
    <property type="entry name" value="Sialidase_sf"/>
</dbReference>
<sequence>MFATTTLFTTNLLLGLAAAFPSAILHSRQDAAKAPSLSGPEISMSANGNGAYPRATILQDGSVLGVYTGSDGTNNILTLVSSTDSGSSWHEIGTAASRPTISSDLDNAYPLQLASGRILLAYRNHDRNTDSLSDYTYFRITLSYSDDNGMSWLYLSEPVSYAGSQYHGAWEPYLRLSANGTVQMYWSQENSQIDQDLLMLSSYDGGKTWANQITVAGIDIQSRDTMIGVAPASDGTLIGIFESDDTVNTNLFTVHSVTSTDDGFSWSNRQLVYTPNGTRTNAGAPQVVNVGGTLVASFMTDEDTQAQHWADDAASKLLTSEDGGATWSNKLEVFPPSSYWPATTV</sequence>
<dbReference type="EMBL" id="JAUTXT010000023">
    <property type="protein sequence ID" value="KAK3673783.1"/>
    <property type="molecule type" value="Genomic_DNA"/>
</dbReference>
<dbReference type="Pfam" id="PF13088">
    <property type="entry name" value="BNR_2"/>
    <property type="match status" value="1"/>
</dbReference>
<reference evidence="3" key="1">
    <citation type="submission" date="2023-07" db="EMBL/GenBank/DDBJ databases">
        <title>Black Yeasts Isolated from many extreme environments.</title>
        <authorList>
            <person name="Coleine C."/>
            <person name="Stajich J.E."/>
            <person name="Selbmann L."/>
        </authorList>
    </citation>
    <scope>NUCLEOTIDE SEQUENCE</scope>
    <source>
        <strain evidence="3">CCFEE 5485</strain>
    </source>
</reference>
<organism evidence="3 4">
    <name type="scientific">Recurvomyces mirabilis</name>
    <dbReference type="NCBI Taxonomy" id="574656"/>
    <lineage>
        <taxon>Eukaryota</taxon>
        <taxon>Fungi</taxon>
        <taxon>Dikarya</taxon>
        <taxon>Ascomycota</taxon>
        <taxon>Pezizomycotina</taxon>
        <taxon>Dothideomycetes</taxon>
        <taxon>Dothideomycetidae</taxon>
        <taxon>Mycosphaerellales</taxon>
        <taxon>Teratosphaeriaceae</taxon>
        <taxon>Recurvomyces</taxon>
    </lineage>
</organism>
<gene>
    <name evidence="3" type="ORF">LTR78_006337</name>
</gene>
<feature type="domain" description="Sialidase" evidence="2">
    <location>
        <begin position="75"/>
        <end position="235"/>
    </location>
</feature>
<evidence type="ECO:0000259" key="2">
    <source>
        <dbReference type="Pfam" id="PF13088"/>
    </source>
</evidence>